<reference evidence="3 4" key="1">
    <citation type="journal article" date="2015" name="Stand. Genomic Sci.">
        <title>Genomic Encyclopedia of Bacterial and Archaeal Type Strains, Phase III: the genomes of soil and plant-associated and newly described type strains.</title>
        <authorList>
            <person name="Whitman W.B."/>
            <person name="Woyke T."/>
            <person name="Klenk H.P."/>
            <person name="Zhou Y."/>
            <person name="Lilburn T.G."/>
            <person name="Beck B.J."/>
            <person name="De Vos P."/>
            <person name="Vandamme P."/>
            <person name="Eisen J.A."/>
            <person name="Garrity G."/>
            <person name="Hugenholtz P."/>
            <person name="Kyrpides N.C."/>
        </authorList>
    </citation>
    <scope>NUCLEOTIDE SEQUENCE [LARGE SCALE GENOMIC DNA]</scope>
    <source>
        <strain evidence="3 4">CGMCC 1.7748</strain>
    </source>
</reference>
<dbReference type="InterPro" id="IPR010406">
    <property type="entry name" value="DUF1003"/>
</dbReference>
<keyword evidence="2" id="KW-1133">Transmembrane helix</keyword>
<organism evidence="3 4">
    <name type="scientific">Sphingobium wenxiniae (strain DSM 21828 / CGMCC 1.7748 / JZ-1)</name>
    <dbReference type="NCBI Taxonomy" id="595605"/>
    <lineage>
        <taxon>Bacteria</taxon>
        <taxon>Pseudomonadati</taxon>
        <taxon>Pseudomonadota</taxon>
        <taxon>Alphaproteobacteria</taxon>
        <taxon>Sphingomonadales</taxon>
        <taxon>Sphingomonadaceae</taxon>
        <taxon>Sphingobium</taxon>
    </lineage>
</organism>
<evidence type="ECO:0000256" key="2">
    <source>
        <dbReference type="SAM" id="Phobius"/>
    </source>
</evidence>
<dbReference type="Proteomes" id="UP000316624">
    <property type="component" value="Unassembled WGS sequence"/>
</dbReference>
<keyword evidence="4" id="KW-1185">Reference proteome</keyword>
<keyword evidence="2" id="KW-0812">Transmembrane</keyword>
<feature type="compositionally biased region" description="Basic and acidic residues" evidence="1">
    <location>
        <begin position="1"/>
        <end position="13"/>
    </location>
</feature>
<dbReference type="AlphaFoldDB" id="A0A562K7S5"/>
<feature type="transmembrane region" description="Helical" evidence="2">
    <location>
        <begin position="65"/>
        <end position="87"/>
    </location>
</feature>
<dbReference type="Pfam" id="PF06210">
    <property type="entry name" value="DUF1003"/>
    <property type="match status" value="1"/>
</dbReference>
<evidence type="ECO:0000313" key="3">
    <source>
        <dbReference type="EMBL" id="TWH91489.1"/>
    </source>
</evidence>
<dbReference type="EMBL" id="VLKK01000015">
    <property type="protein sequence ID" value="TWH91489.1"/>
    <property type="molecule type" value="Genomic_DNA"/>
</dbReference>
<feature type="transmembrane region" description="Helical" evidence="2">
    <location>
        <begin position="93"/>
        <end position="114"/>
    </location>
</feature>
<keyword evidence="2" id="KW-0472">Membrane</keyword>
<evidence type="ECO:0000256" key="1">
    <source>
        <dbReference type="SAM" id="MobiDB-lite"/>
    </source>
</evidence>
<evidence type="ECO:0000313" key="4">
    <source>
        <dbReference type="Proteomes" id="UP000316624"/>
    </source>
</evidence>
<gene>
    <name evidence="3" type="ORF">IQ35_03175</name>
</gene>
<comment type="caution">
    <text evidence="3">The sequence shown here is derived from an EMBL/GenBank/DDBJ whole genome shotgun (WGS) entry which is preliminary data.</text>
</comment>
<name>A0A562K7S5_SPHWJ</name>
<dbReference type="RefSeq" id="WP_021245160.1">
    <property type="nucleotide sequence ID" value="NZ_JACIIY010000016.1"/>
</dbReference>
<protein>
    <submittedName>
        <fullName evidence="3">Putative membrane protein</fullName>
    </submittedName>
</protein>
<sequence>MPRSAEDDGKREQLTVPPPGPSGMAPALERNIYALRERQRREEGEASREARIANAITRFTGSLPFVYLHLALFGAWILVNLGFVPGVPRFDPTFVILATWASVEAIFLSTFVLISQNRAVAMAEGRAALDLQIGLLAEHEVTRLVRLTASIAAHLGIPEASDPELEELGRDVAPEAVLDALETNKDDPPSR</sequence>
<proteinExistence type="predicted"/>
<accession>A0A562K7S5</accession>
<feature type="region of interest" description="Disordered" evidence="1">
    <location>
        <begin position="1"/>
        <end position="26"/>
    </location>
</feature>